<sequence length="666" mass="75849">MDRNPHRDQQALRPLLPAPAGAHKEPGHPRKGLRTNACENCRTPCVARDTECKYGETEARQIRRRYQQLKEKRTAHEDLYEMLQVMSERDAADVFRRIRGGAKAEAIVRHVQEGSLLLELSLSPETRTRYEFPYVPTIPPALMESVYFRSHIFDAIRKIGSPPDSPTNIVARQSNYAMPLYAADMVDTALAEAKPSKWTRVSSNDLLLRKLLEGYFTYEYPWQFLFHKDYFIEDMLSGDDRFCSPLLVNALLAKACTCSRIVPDSTKFWDPDTLTYRFLAEAKRLWELEDGEPKLTTVHAGCLINAAMDVIGHDKLGIAYATKALSIAHDLGVFRAPLTDDQKMNEAKAFTSWGIASWLTVQSYYFFKPPYLSRPPPHPLPNVEIDSKWYSEVWLHYPNDELLYPMGFGFNMKALCELRMIMRDICAVSFIGDEAPQKMPWSQVLGFQARLQAWCEELPAVLSPKSLLYPSHIKLHVIIMLFDAQLSPVENDGSPLSEHQRAAARDITAQAIAQLEALLRIYYLRHGFESYDSMLLVHLVHLGNVALTRLARLERNQEYEGHKHDTVESLRSTLILCLKGLYDQSKNFYLSGVVLGVMKNRLSAENQSLVGQYITLKDPDADSEPTDRSQTIISDYVIPVVNLNEDPQAGRLANMVHEFGRLSHND</sequence>
<feature type="compositionally biased region" description="Low complexity" evidence="1">
    <location>
        <begin position="11"/>
        <end position="20"/>
    </location>
</feature>
<name>A0A6A6ZF59_9PLEO</name>
<reference evidence="2" key="1">
    <citation type="journal article" date="2020" name="Stud. Mycol.">
        <title>101 Dothideomycetes genomes: a test case for predicting lifestyles and emergence of pathogens.</title>
        <authorList>
            <person name="Haridas S."/>
            <person name="Albert R."/>
            <person name="Binder M."/>
            <person name="Bloem J."/>
            <person name="Labutti K."/>
            <person name="Salamov A."/>
            <person name="Andreopoulos B."/>
            <person name="Baker S."/>
            <person name="Barry K."/>
            <person name="Bills G."/>
            <person name="Bluhm B."/>
            <person name="Cannon C."/>
            <person name="Castanera R."/>
            <person name="Culley D."/>
            <person name="Daum C."/>
            <person name="Ezra D."/>
            <person name="Gonzalez J."/>
            <person name="Henrissat B."/>
            <person name="Kuo A."/>
            <person name="Liang C."/>
            <person name="Lipzen A."/>
            <person name="Lutzoni F."/>
            <person name="Magnuson J."/>
            <person name="Mondo S."/>
            <person name="Nolan M."/>
            <person name="Ohm R."/>
            <person name="Pangilinan J."/>
            <person name="Park H.-J."/>
            <person name="Ramirez L."/>
            <person name="Alfaro M."/>
            <person name="Sun H."/>
            <person name="Tritt A."/>
            <person name="Yoshinaga Y."/>
            <person name="Zwiers L.-H."/>
            <person name="Turgeon B."/>
            <person name="Goodwin S."/>
            <person name="Spatafora J."/>
            <person name="Crous P."/>
            <person name="Grigoriev I."/>
        </authorList>
    </citation>
    <scope>NUCLEOTIDE SEQUENCE</scope>
    <source>
        <strain evidence="2">CBS 113818</strain>
    </source>
</reference>
<evidence type="ECO:0000256" key="1">
    <source>
        <dbReference type="SAM" id="MobiDB-lite"/>
    </source>
</evidence>
<dbReference type="InterPro" id="IPR053187">
    <property type="entry name" value="Notoamide_regulator"/>
</dbReference>
<evidence type="ECO:0008006" key="4">
    <source>
        <dbReference type="Google" id="ProtNLM"/>
    </source>
</evidence>
<dbReference type="AlphaFoldDB" id="A0A6A6ZF59"/>
<evidence type="ECO:0000313" key="3">
    <source>
        <dbReference type="Proteomes" id="UP000799424"/>
    </source>
</evidence>
<organism evidence="2 3">
    <name type="scientific">Ophiobolus disseminans</name>
    <dbReference type="NCBI Taxonomy" id="1469910"/>
    <lineage>
        <taxon>Eukaryota</taxon>
        <taxon>Fungi</taxon>
        <taxon>Dikarya</taxon>
        <taxon>Ascomycota</taxon>
        <taxon>Pezizomycotina</taxon>
        <taxon>Dothideomycetes</taxon>
        <taxon>Pleosporomycetidae</taxon>
        <taxon>Pleosporales</taxon>
        <taxon>Pleosporineae</taxon>
        <taxon>Phaeosphaeriaceae</taxon>
        <taxon>Ophiobolus</taxon>
    </lineage>
</organism>
<proteinExistence type="predicted"/>
<dbReference type="PANTHER" id="PTHR47256:SF1">
    <property type="entry name" value="ZN(II)2CYS6 TRANSCRIPTION FACTOR (EUROFUNG)"/>
    <property type="match status" value="1"/>
</dbReference>
<feature type="compositionally biased region" description="Basic and acidic residues" evidence="1">
    <location>
        <begin position="1"/>
        <end position="10"/>
    </location>
</feature>
<dbReference type="OrthoDB" id="426882at2759"/>
<dbReference type="CDD" id="cd12148">
    <property type="entry name" value="fungal_TF_MHR"/>
    <property type="match status" value="1"/>
</dbReference>
<dbReference type="Proteomes" id="UP000799424">
    <property type="component" value="Unassembled WGS sequence"/>
</dbReference>
<protein>
    <recommendedName>
        <fullName evidence="4">Transcription factor domain-containing protein</fullName>
    </recommendedName>
</protein>
<dbReference type="EMBL" id="MU006244">
    <property type="protein sequence ID" value="KAF2819660.1"/>
    <property type="molecule type" value="Genomic_DNA"/>
</dbReference>
<gene>
    <name evidence="2" type="ORF">CC86DRAFT_388059</name>
</gene>
<evidence type="ECO:0000313" key="2">
    <source>
        <dbReference type="EMBL" id="KAF2819660.1"/>
    </source>
</evidence>
<feature type="region of interest" description="Disordered" evidence="1">
    <location>
        <begin position="1"/>
        <end position="33"/>
    </location>
</feature>
<dbReference type="PANTHER" id="PTHR47256">
    <property type="entry name" value="ZN(II)2CYS6 TRANSCRIPTION FACTOR (EUROFUNG)-RELATED"/>
    <property type="match status" value="1"/>
</dbReference>
<accession>A0A6A6ZF59</accession>
<keyword evidence="3" id="KW-1185">Reference proteome</keyword>